<feature type="region of interest" description="Disordered" evidence="1">
    <location>
        <begin position="163"/>
        <end position="285"/>
    </location>
</feature>
<dbReference type="Proteomes" id="UP000680866">
    <property type="component" value="Chromosome"/>
</dbReference>
<evidence type="ECO:0000313" key="4">
    <source>
        <dbReference type="Proteomes" id="UP000680866"/>
    </source>
</evidence>
<dbReference type="EMBL" id="AP023359">
    <property type="protein sequence ID" value="BCJ64708.1"/>
    <property type="molecule type" value="Genomic_DNA"/>
</dbReference>
<sequence length="337" mass="33381">MTVRTDRLPPTPAGRGPAATGSRIGPRRAATTLAALLLAGAGATVGAAPAHAAGTAGYCPDANGVTVIVDFRELGGATIIRCAPGNQATGLAALKNAGIQITGTARWGEGFICRIEGRPGPQSEPCIDTPPASAYWSYWHAPNGGTWSYSQFGVLNRTPPPGSFEGWSFSKDRTSSSSPPPRVAPRRPAAPAPTRTTAGPPPGGQPGAPPPAASRPADPPPGAPAPSRPASPPAAPTGPATTQATTPPTPAGPTSGGAPATTDPGPAPTPTGTDLALPPEPAAHSGGGRVPFVTLTFGGVPFATLAGGVLLVALVGGAVWTARRRRAATGTEPPEQV</sequence>
<reference evidence="3" key="1">
    <citation type="submission" date="2020-08" db="EMBL/GenBank/DDBJ databases">
        <title>Whole genome shotgun sequence of Polymorphospora rubra NBRC 101157.</title>
        <authorList>
            <person name="Komaki H."/>
            <person name="Tamura T."/>
        </authorList>
    </citation>
    <scope>NUCLEOTIDE SEQUENCE</scope>
    <source>
        <strain evidence="3">NBRC 101157</strain>
    </source>
</reference>
<feature type="transmembrane region" description="Helical" evidence="2">
    <location>
        <begin position="299"/>
        <end position="320"/>
    </location>
</feature>
<keyword evidence="2" id="KW-0472">Membrane</keyword>
<evidence type="ECO:0000313" key="3">
    <source>
        <dbReference type="EMBL" id="BCJ64708.1"/>
    </source>
</evidence>
<feature type="region of interest" description="Disordered" evidence="1">
    <location>
        <begin position="1"/>
        <end position="25"/>
    </location>
</feature>
<feature type="compositionally biased region" description="Low complexity" evidence="1">
    <location>
        <begin position="237"/>
        <end position="264"/>
    </location>
</feature>
<feature type="compositionally biased region" description="Pro residues" evidence="1">
    <location>
        <begin position="199"/>
        <end position="236"/>
    </location>
</feature>
<evidence type="ECO:0008006" key="5">
    <source>
        <dbReference type="Google" id="ProtNLM"/>
    </source>
</evidence>
<protein>
    <recommendedName>
        <fullName evidence="5">Flagellar hook-length control protein FliK</fullName>
    </recommendedName>
</protein>
<feature type="compositionally biased region" description="Pro residues" evidence="1">
    <location>
        <begin position="178"/>
        <end position="191"/>
    </location>
</feature>
<organism evidence="3 4">
    <name type="scientific">Polymorphospora rubra</name>
    <dbReference type="NCBI Taxonomy" id="338584"/>
    <lineage>
        <taxon>Bacteria</taxon>
        <taxon>Bacillati</taxon>
        <taxon>Actinomycetota</taxon>
        <taxon>Actinomycetes</taxon>
        <taxon>Micromonosporales</taxon>
        <taxon>Micromonosporaceae</taxon>
        <taxon>Polymorphospora</taxon>
    </lineage>
</organism>
<accession>A0A810MZ98</accession>
<keyword evidence="2" id="KW-0812">Transmembrane</keyword>
<keyword evidence="2" id="KW-1133">Transmembrane helix</keyword>
<keyword evidence="4" id="KW-1185">Reference proteome</keyword>
<proteinExistence type="predicted"/>
<dbReference type="KEGG" id="pry:Prubr_17290"/>
<evidence type="ECO:0000256" key="2">
    <source>
        <dbReference type="SAM" id="Phobius"/>
    </source>
</evidence>
<evidence type="ECO:0000256" key="1">
    <source>
        <dbReference type="SAM" id="MobiDB-lite"/>
    </source>
</evidence>
<dbReference type="AlphaFoldDB" id="A0A810MZ98"/>
<gene>
    <name evidence="3" type="ORF">Prubr_17290</name>
</gene>
<name>A0A810MZ98_9ACTN</name>